<evidence type="ECO:0000313" key="2">
    <source>
        <dbReference type="EMBL" id="CAE8698415.1"/>
    </source>
</evidence>
<dbReference type="Proteomes" id="UP000626109">
    <property type="component" value="Unassembled WGS sequence"/>
</dbReference>
<dbReference type="Gene3D" id="3.40.50.1820">
    <property type="entry name" value="alpha/beta hydrolase"/>
    <property type="match status" value="1"/>
</dbReference>
<dbReference type="EMBL" id="CAJNNW010028955">
    <property type="protein sequence ID" value="CAE8698415.1"/>
    <property type="molecule type" value="Genomic_DNA"/>
</dbReference>
<reference evidence="2" key="1">
    <citation type="submission" date="2021-02" db="EMBL/GenBank/DDBJ databases">
        <authorList>
            <person name="Dougan E. K."/>
            <person name="Rhodes N."/>
            <person name="Thang M."/>
            <person name="Chan C."/>
        </authorList>
    </citation>
    <scope>NUCLEOTIDE SEQUENCE</scope>
</reference>
<evidence type="ECO:0000259" key="1">
    <source>
        <dbReference type="Pfam" id="PF01764"/>
    </source>
</evidence>
<dbReference type="AlphaFoldDB" id="A0A813KA57"/>
<dbReference type="SUPFAM" id="SSF53474">
    <property type="entry name" value="alpha/beta-Hydrolases"/>
    <property type="match status" value="1"/>
</dbReference>
<protein>
    <recommendedName>
        <fullName evidence="1">Fungal lipase-type domain-containing protein</fullName>
    </recommendedName>
</protein>
<name>A0A813KA57_POLGL</name>
<dbReference type="InterPro" id="IPR002921">
    <property type="entry name" value="Fungal_lipase-type"/>
</dbReference>
<gene>
    <name evidence="2" type="ORF">PGLA2088_LOCUS30727</name>
</gene>
<feature type="domain" description="Fungal lipase-type" evidence="1">
    <location>
        <begin position="1"/>
        <end position="42"/>
    </location>
</feature>
<evidence type="ECO:0000313" key="3">
    <source>
        <dbReference type="Proteomes" id="UP000626109"/>
    </source>
</evidence>
<dbReference type="Pfam" id="PF01764">
    <property type="entry name" value="Lipase_3"/>
    <property type="match status" value="1"/>
</dbReference>
<sequence length="269" mass="27360">VRCATWASPRVGDAEFGTAYIAAVPRSARFVNKFDVVPRIPMNPSDENDDGAVLPSCVRSVLYALVWRPHEMVGMVGPQYCHVCRGVILNPDANGAAFLKACGADVLRGRGVSAVQALLVHVHVGAKYVENLERVLCGDVTAIQMASLLGRGPLAAGSCGPDDELRVEGIQVGCADETESQSSSSWAFPSGPAATAATAGAAQAALRATSATLARAATAATLAATAATVTAQAAASTVTTAATAAAFRITAAAAAPPDSSDNLRLGPRC</sequence>
<feature type="non-terminal residue" evidence="2">
    <location>
        <position position="1"/>
    </location>
</feature>
<comment type="caution">
    <text evidence="2">The sequence shown here is derived from an EMBL/GenBank/DDBJ whole genome shotgun (WGS) entry which is preliminary data.</text>
</comment>
<accession>A0A813KA57</accession>
<dbReference type="InterPro" id="IPR029058">
    <property type="entry name" value="AB_hydrolase_fold"/>
</dbReference>
<dbReference type="GO" id="GO:0006629">
    <property type="term" value="P:lipid metabolic process"/>
    <property type="evidence" value="ECO:0007669"/>
    <property type="project" value="InterPro"/>
</dbReference>
<organism evidence="2 3">
    <name type="scientific">Polarella glacialis</name>
    <name type="common">Dinoflagellate</name>
    <dbReference type="NCBI Taxonomy" id="89957"/>
    <lineage>
        <taxon>Eukaryota</taxon>
        <taxon>Sar</taxon>
        <taxon>Alveolata</taxon>
        <taxon>Dinophyceae</taxon>
        <taxon>Suessiales</taxon>
        <taxon>Suessiaceae</taxon>
        <taxon>Polarella</taxon>
    </lineage>
</organism>
<proteinExistence type="predicted"/>